<sequence length="289" mass="31889">MKFEEQKNTVIGFATKALLYEVTVNPKPGLVDPVDNGPHPDMDVFDFLNSAVSLSTYFEECFDAGWLFDQEDLKILFSSLRPLGIRAEKKMYLATNGVNTHKGAIFSLGIFVAATAYVDKENVESQQTLPIIQKTIIQMLNGLTKNDFKRISQKNKVALSAGELQFLQYGKAGIRGEAEAGYPTVFDESLPFLLSTQGTRNERLLDTLMKIVSVAEDSNLIKRAGTDEIVAEVQSQARSFLEVGGYGTRKGQEILLQLNSDFTERKLSLGGSADLLILTIYLGLLEGCI</sequence>
<accession>A0A401IUM1</accession>
<dbReference type="EMBL" id="BFFP01000029">
    <property type="protein sequence ID" value="GBG95250.1"/>
    <property type="molecule type" value="Genomic_DNA"/>
</dbReference>
<dbReference type="HAMAP" id="MF_00397">
    <property type="entry name" value="CitG"/>
    <property type="match status" value="1"/>
</dbReference>
<dbReference type="EC" id="2.4.2.52" evidence="5"/>
<dbReference type="GO" id="GO:0005524">
    <property type="term" value="F:ATP binding"/>
    <property type="evidence" value="ECO:0007669"/>
    <property type="project" value="UniProtKB-KW"/>
</dbReference>
<evidence type="ECO:0000313" key="7">
    <source>
        <dbReference type="Proteomes" id="UP000286848"/>
    </source>
</evidence>
<evidence type="ECO:0000313" key="6">
    <source>
        <dbReference type="EMBL" id="GBG95250.1"/>
    </source>
</evidence>
<dbReference type="OrthoDB" id="114886at2"/>
<name>A0A401IUM1_9LACO</name>
<dbReference type="Gene3D" id="1.10.4200.10">
    <property type="entry name" value="Triphosphoribosyl-dephospho-CoA protein"/>
    <property type="match status" value="1"/>
</dbReference>
<dbReference type="PANTHER" id="PTHR30201">
    <property type="entry name" value="TRIPHOSPHORIBOSYL-DEPHOSPHO-COA SYNTHASE"/>
    <property type="match status" value="1"/>
</dbReference>
<proteinExistence type="inferred from homology"/>
<dbReference type="Proteomes" id="UP000286848">
    <property type="component" value="Unassembled WGS sequence"/>
</dbReference>
<evidence type="ECO:0000256" key="4">
    <source>
        <dbReference type="ARBA" id="ARBA00022840"/>
    </source>
</evidence>
<dbReference type="NCBIfam" id="TIGR03125">
    <property type="entry name" value="citrate_citG"/>
    <property type="match status" value="1"/>
</dbReference>
<comment type="caution">
    <text evidence="6">The sequence shown here is derived from an EMBL/GenBank/DDBJ whole genome shotgun (WGS) entry which is preliminary data.</text>
</comment>
<dbReference type="GO" id="GO:0046917">
    <property type="term" value="F:triphosphoribosyl-dephospho-CoA synthase activity"/>
    <property type="evidence" value="ECO:0007669"/>
    <property type="project" value="UniProtKB-UniRule"/>
</dbReference>
<dbReference type="GO" id="GO:0051191">
    <property type="term" value="P:prosthetic group biosynthetic process"/>
    <property type="evidence" value="ECO:0007669"/>
    <property type="project" value="TreeGrafter"/>
</dbReference>
<keyword evidence="2 5" id="KW-0808">Transferase</keyword>
<dbReference type="InterPro" id="IPR002736">
    <property type="entry name" value="CitG"/>
</dbReference>
<comment type="similarity">
    <text evidence="5">Belongs to the CitG/MdcB family.</text>
</comment>
<keyword evidence="4 5" id="KW-0067">ATP-binding</keyword>
<comment type="catalytic activity">
    <reaction evidence="1 5">
        <text>3'-dephospho-CoA + ATP = 2'-(5''-triphospho-alpha-D-ribosyl)-3'-dephospho-CoA + adenine</text>
        <dbReference type="Rhea" id="RHEA:15117"/>
        <dbReference type="ChEBI" id="CHEBI:16708"/>
        <dbReference type="ChEBI" id="CHEBI:30616"/>
        <dbReference type="ChEBI" id="CHEBI:57328"/>
        <dbReference type="ChEBI" id="CHEBI:61378"/>
        <dbReference type="EC" id="2.4.2.52"/>
    </reaction>
</comment>
<organism evidence="6 7">
    <name type="scientific">Ligilactobacillus salitolerans</name>
    <dbReference type="NCBI Taxonomy" id="1808352"/>
    <lineage>
        <taxon>Bacteria</taxon>
        <taxon>Bacillati</taxon>
        <taxon>Bacillota</taxon>
        <taxon>Bacilli</taxon>
        <taxon>Lactobacillales</taxon>
        <taxon>Lactobacillaceae</taxon>
        <taxon>Ligilactobacillus</taxon>
    </lineage>
</organism>
<dbReference type="InterPro" id="IPR017551">
    <property type="entry name" value="TriPribosyl-deP-CoA_syn_CitG"/>
</dbReference>
<dbReference type="RefSeq" id="WP_124977386.1">
    <property type="nucleotide sequence ID" value="NZ_BFFP01000029.1"/>
</dbReference>
<evidence type="ECO:0000256" key="2">
    <source>
        <dbReference type="ARBA" id="ARBA00022679"/>
    </source>
</evidence>
<dbReference type="Pfam" id="PF01874">
    <property type="entry name" value="CitG"/>
    <property type="match status" value="1"/>
</dbReference>
<dbReference type="AlphaFoldDB" id="A0A401IUM1"/>
<gene>
    <name evidence="5 6" type="primary">citG</name>
    <name evidence="6" type="ORF">LFYK43_17090</name>
</gene>
<keyword evidence="3 5" id="KW-0547">Nucleotide-binding</keyword>
<dbReference type="NCBIfam" id="NF002315">
    <property type="entry name" value="PRK01237.1"/>
    <property type="match status" value="1"/>
</dbReference>
<keyword evidence="7" id="KW-1185">Reference proteome</keyword>
<dbReference type="PANTHER" id="PTHR30201:SF2">
    <property type="entry name" value="2-(5''-TRIPHOSPHORIBOSYL)-3'-DEPHOSPHOCOENZYME-A SYNTHASE"/>
    <property type="match status" value="1"/>
</dbReference>
<evidence type="ECO:0000256" key="3">
    <source>
        <dbReference type="ARBA" id="ARBA00022741"/>
    </source>
</evidence>
<evidence type="ECO:0000256" key="1">
    <source>
        <dbReference type="ARBA" id="ARBA00001210"/>
    </source>
</evidence>
<protein>
    <recommendedName>
        <fullName evidence="5">Probable 2-(5''-triphosphoribosyl)-3'-dephosphocoenzyme-A synthase</fullName>
        <shortName evidence="5">2-(5''-triphosphoribosyl)-3'-dephospho-CoA synthase</shortName>
        <ecNumber evidence="5">2.4.2.52</ecNumber>
    </recommendedName>
</protein>
<reference evidence="6 7" key="1">
    <citation type="journal article" date="2019" name="Int. J. Syst. Evol. Microbiol.">
        <title>Lactobacillus salitolerans sp. nov., a novel lactic acid bacterium isolated from spent mushroom substrates.</title>
        <authorList>
            <person name="Tohno M."/>
            <person name="Tanizawa Y."/>
            <person name="Kojima Y."/>
            <person name="Sakamoto M."/>
            <person name="Nakamura Y."/>
            <person name="Ohkuma M."/>
            <person name="Kobayashi H."/>
        </authorList>
    </citation>
    <scope>NUCLEOTIDE SEQUENCE [LARGE SCALE GENOMIC DNA]</scope>
    <source>
        <strain evidence="6 7">YK43</strain>
    </source>
</reference>
<evidence type="ECO:0000256" key="5">
    <source>
        <dbReference type="HAMAP-Rule" id="MF_00397"/>
    </source>
</evidence>